<comment type="caution">
    <text evidence="1">The sequence shown here is derived from an EMBL/GenBank/DDBJ whole genome shotgun (WGS) entry which is preliminary data.</text>
</comment>
<proteinExistence type="predicted"/>
<evidence type="ECO:0000313" key="1">
    <source>
        <dbReference type="EMBL" id="KAK3717962.1"/>
    </source>
</evidence>
<gene>
    <name evidence="1" type="ORF">LTR37_005388</name>
</gene>
<keyword evidence="2" id="KW-1185">Reference proteome</keyword>
<organism evidence="1 2">
    <name type="scientific">Vermiconidia calcicola</name>
    <dbReference type="NCBI Taxonomy" id="1690605"/>
    <lineage>
        <taxon>Eukaryota</taxon>
        <taxon>Fungi</taxon>
        <taxon>Dikarya</taxon>
        <taxon>Ascomycota</taxon>
        <taxon>Pezizomycotina</taxon>
        <taxon>Dothideomycetes</taxon>
        <taxon>Dothideomycetidae</taxon>
        <taxon>Mycosphaerellales</taxon>
        <taxon>Extremaceae</taxon>
        <taxon>Vermiconidia</taxon>
    </lineage>
</organism>
<evidence type="ECO:0000313" key="2">
    <source>
        <dbReference type="Proteomes" id="UP001281147"/>
    </source>
</evidence>
<protein>
    <submittedName>
        <fullName evidence="1">Uncharacterized protein</fullName>
    </submittedName>
</protein>
<dbReference type="Proteomes" id="UP001281147">
    <property type="component" value="Unassembled WGS sequence"/>
</dbReference>
<accession>A0ACC3NJ79</accession>
<sequence length="617" mass="69565">MEDVAVHPRRYTKACDACYRKKIKCNYNERICEFCRKVGQRCVFTRVERSPSKKPHRRKKYLAALEDRMETVETRLERSQETETRKDESSRPDIVERAVSEDALAIIMSRGPFTPPPVLPTRRQPFHFPILDKALRLAQGYFATSNHVLPIFNNNSFVRRLKNDYPPTKHTDLVWWASVAAVLCHAHRLRAMSTPSEADAENNEACQYLLEALEVAPKLTYGRPSMECAQLLLGLAWILRGTPMPEPARMLVAGAIHMLQDLDAHGEEAPDSPEYAMRPGRARVLWVAYTLDKDIALQSRKPPMMREQDIGRSPPIENGEDGVGLVTSLDTTMEVNLFIAGQKLAAIQGRICNWVSSASAPATVDVLESARNELNPVLLAWKTALPFGFKPKDLIGRWPKYSIVHIVVLHFRYFQTLVELNKAPPIRCNDLYPSNGSGSASRLLSVYSHSTSLVAIEAARDALDLASLTSRGNFQNFWLSLHFSISAVLTLLMNGILRPLAPEVTHDLRRVDEWLRVIGVLATTTGRPDLLEEQQFLVRMRAWTSEVLQEALFRGRSECVESQAIPGHDQGPITFDADETQAALGTDWVSGTSVQHPDVFPLDQIQWMEPNQSWGWL</sequence>
<name>A0ACC3NJ79_9PEZI</name>
<dbReference type="EMBL" id="JAUTXU010000034">
    <property type="protein sequence ID" value="KAK3717962.1"/>
    <property type="molecule type" value="Genomic_DNA"/>
</dbReference>
<reference evidence="1" key="1">
    <citation type="submission" date="2023-07" db="EMBL/GenBank/DDBJ databases">
        <title>Black Yeasts Isolated from many extreme environments.</title>
        <authorList>
            <person name="Coleine C."/>
            <person name="Stajich J.E."/>
            <person name="Selbmann L."/>
        </authorList>
    </citation>
    <scope>NUCLEOTIDE SEQUENCE</scope>
    <source>
        <strain evidence="1">CCFEE 5714</strain>
    </source>
</reference>